<keyword evidence="14 15" id="KW-0472">Membrane</keyword>
<feature type="transmembrane region" description="Helical" evidence="15">
    <location>
        <begin position="46"/>
        <end position="66"/>
    </location>
</feature>
<dbReference type="SUPFAM" id="SSF47384">
    <property type="entry name" value="Homodimeric domain of signal transducing histidine kinase"/>
    <property type="match status" value="1"/>
</dbReference>
<keyword evidence="8 15" id="KW-0812">Transmembrane</keyword>
<dbReference type="PROSITE" id="PS50885">
    <property type="entry name" value="HAMP"/>
    <property type="match status" value="1"/>
</dbReference>
<keyword evidence="19" id="KW-1185">Reference proteome</keyword>
<name>A0A1M7ZN03_9HYPH</name>
<feature type="domain" description="HAMP" evidence="17">
    <location>
        <begin position="211"/>
        <end position="263"/>
    </location>
</feature>
<keyword evidence="4" id="KW-1003">Cell membrane</keyword>
<dbReference type="CDD" id="cd06225">
    <property type="entry name" value="HAMP"/>
    <property type="match status" value="1"/>
</dbReference>
<keyword evidence="11" id="KW-0067">ATP-binding</keyword>
<evidence type="ECO:0000256" key="14">
    <source>
        <dbReference type="ARBA" id="ARBA00023136"/>
    </source>
</evidence>
<evidence type="ECO:0000256" key="3">
    <source>
        <dbReference type="ARBA" id="ARBA00012438"/>
    </source>
</evidence>
<dbReference type="SMART" id="SM00388">
    <property type="entry name" value="HisKA"/>
    <property type="match status" value="1"/>
</dbReference>
<dbReference type="InterPro" id="IPR003660">
    <property type="entry name" value="HAMP_dom"/>
</dbReference>
<evidence type="ECO:0000256" key="5">
    <source>
        <dbReference type="ARBA" id="ARBA00022519"/>
    </source>
</evidence>
<keyword evidence="6" id="KW-0597">Phosphoprotein</keyword>
<dbReference type="InterPro" id="IPR004358">
    <property type="entry name" value="Sig_transdc_His_kin-like_C"/>
</dbReference>
<comment type="catalytic activity">
    <reaction evidence="1">
        <text>ATP + protein L-histidine = ADP + protein N-phospho-L-histidine.</text>
        <dbReference type="EC" id="2.7.13.3"/>
    </reaction>
</comment>
<keyword evidence="5" id="KW-0997">Cell inner membrane</keyword>
<evidence type="ECO:0000256" key="15">
    <source>
        <dbReference type="SAM" id="Phobius"/>
    </source>
</evidence>
<feature type="domain" description="Histidine kinase" evidence="16">
    <location>
        <begin position="271"/>
        <end position="467"/>
    </location>
</feature>
<dbReference type="InterPro" id="IPR036890">
    <property type="entry name" value="HATPase_C_sf"/>
</dbReference>
<dbReference type="Gene3D" id="3.30.565.10">
    <property type="entry name" value="Histidine kinase-like ATPase, C-terminal domain"/>
    <property type="match status" value="1"/>
</dbReference>
<dbReference type="CDD" id="cd00082">
    <property type="entry name" value="HisKA"/>
    <property type="match status" value="1"/>
</dbReference>
<evidence type="ECO:0000256" key="6">
    <source>
        <dbReference type="ARBA" id="ARBA00022553"/>
    </source>
</evidence>
<dbReference type="InterPro" id="IPR050980">
    <property type="entry name" value="2C_sensor_his_kinase"/>
</dbReference>
<dbReference type="InterPro" id="IPR036097">
    <property type="entry name" value="HisK_dim/P_sf"/>
</dbReference>
<dbReference type="PANTHER" id="PTHR44936:SF5">
    <property type="entry name" value="SENSOR HISTIDINE KINASE ENVZ"/>
    <property type="match status" value="1"/>
</dbReference>
<evidence type="ECO:0000256" key="10">
    <source>
        <dbReference type="ARBA" id="ARBA00022777"/>
    </source>
</evidence>
<accession>A0A1M7ZN03</accession>
<dbReference type="EMBL" id="FRXO01000005">
    <property type="protein sequence ID" value="SHO66046.1"/>
    <property type="molecule type" value="Genomic_DNA"/>
</dbReference>
<dbReference type="Pfam" id="PF02518">
    <property type="entry name" value="HATPase_c"/>
    <property type="match status" value="1"/>
</dbReference>
<evidence type="ECO:0000256" key="8">
    <source>
        <dbReference type="ARBA" id="ARBA00022692"/>
    </source>
</evidence>
<evidence type="ECO:0000256" key="2">
    <source>
        <dbReference type="ARBA" id="ARBA00004429"/>
    </source>
</evidence>
<dbReference type="InterPro" id="IPR005467">
    <property type="entry name" value="His_kinase_dom"/>
</dbReference>
<dbReference type="Gene3D" id="1.10.287.130">
    <property type="match status" value="1"/>
</dbReference>
<evidence type="ECO:0000313" key="19">
    <source>
        <dbReference type="Proteomes" id="UP000186406"/>
    </source>
</evidence>
<sequence length="467" mass="52214">MAIDSESERQPRSKPVRTVLATIGNGLLVPGRWLHARLPKRLFPRSLLIVVLPLVILQSVVAYVFLQRHWELVTQRLSEATTRDIAALIGILEAYPQDPGYKTFREIAMRDLDLSVQVLPPTPLPPPADKPLFSLLDRTLSRLISTQIQRPFWIDTVGRSDYVEIRIDLGDKVLRIFARRSQTYASNAHIFLVWMVGASLVLIGIAVLFLRNQIRPIQTLAEAAERFGRGQPVENFRPRGALEVRQAALAFMEMRRRIERQLEQRTTMLAGVSHDLRTILTRFRLELAMLGDDEEIEALKQDVDVMNAMLEAYLAFARGDGDEQASLVDLTTMLDYIEDEAVARGAVVRSTFEGEPMVSVKPMAFGRLLFNVVLNAARYGKTIEISGRHADGWITVIVDDDGPGIPEDQREAVFRPFFRLDSARNQDQTGTGLGLTIARDAARGHGGDVVLGDSPLGGLRVRVRVPG</sequence>
<evidence type="ECO:0000259" key="17">
    <source>
        <dbReference type="PROSITE" id="PS50885"/>
    </source>
</evidence>
<dbReference type="GO" id="GO:0005524">
    <property type="term" value="F:ATP binding"/>
    <property type="evidence" value="ECO:0007669"/>
    <property type="project" value="UniProtKB-KW"/>
</dbReference>
<gene>
    <name evidence="18" type="ORF">SAMN02745172_02697</name>
</gene>
<dbReference type="InterPro" id="IPR003661">
    <property type="entry name" value="HisK_dim/P_dom"/>
</dbReference>
<dbReference type="PANTHER" id="PTHR44936">
    <property type="entry name" value="SENSOR PROTEIN CREC"/>
    <property type="match status" value="1"/>
</dbReference>
<dbReference type="STRING" id="1123029.SAMN02745172_02697"/>
<keyword evidence="13" id="KW-0902">Two-component regulatory system</keyword>
<organism evidence="18 19">
    <name type="scientific">Pseudoxanthobacter soli DSM 19599</name>
    <dbReference type="NCBI Taxonomy" id="1123029"/>
    <lineage>
        <taxon>Bacteria</taxon>
        <taxon>Pseudomonadati</taxon>
        <taxon>Pseudomonadota</taxon>
        <taxon>Alphaproteobacteria</taxon>
        <taxon>Hyphomicrobiales</taxon>
        <taxon>Segnochrobactraceae</taxon>
        <taxon>Pseudoxanthobacter</taxon>
    </lineage>
</organism>
<keyword evidence="9" id="KW-0547">Nucleotide-binding</keyword>
<evidence type="ECO:0000256" key="4">
    <source>
        <dbReference type="ARBA" id="ARBA00022475"/>
    </source>
</evidence>
<evidence type="ECO:0000256" key="1">
    <source>
        <dbReference type="ARBA" id="ARBA00000085"/>
    </source>
</evidence>
<evidence type="ECO:0000256" key="7">
    <source>
        <dbReference type="ARBA" id="ARBA00022679"/>
    </source>
</evidence>
<evidence type="ECO:0000256" key="13">
    <source>
        <dbReference type="ARBA" id="ARBA00023012"/>
    </source>
</evidence>
<reference evidence="18 19" key="1">
    <citation type="submission" date="2016-12" db="EMBL/GenBank/DDBJ databases">
        <authorList>
            <person name="Song W.-J."/>
            <person name="Kurnit D.M."/>
        </authorList>
    </citation>
    <scope>NUCLEOTIDE SEQUENCE [LARGE SCALE GENOMIC DNA]</scope>
    <source>
        <strain evidence="18 19">DSM 19599</strain>
    </source>
</reference>
<dbReference type="Proteomes" id="UP000186406">
    <property type="component" value="Unassembled WGS sequence"/>
</dbReference>
<feature type="transmembrane region" description="Helical" evidence="15">
    <location>
        <begin position="189"/>
        <end position="210"/>
    </location>
</feature>
<dbReference type="SMART" id="SM00387">
    <property type="entry name" value="HATPase_c"/>
    <property type="match status" value="1"/>
</dbReference>
<dbReference type="InterPro" id="IPR003594">
    <property type="entry name" value="HATPase_dom"/>
</dbReference>
<dbReference type="GO" id="GO:0000155">
    <property type="term" value="F:phosphorelay sensor kinase activity"/>
    <property type="evidence" value="ECO:0007669"/>
    <property type="project" value="InterPro"/>
</dbReference>
<evidence type="ECO:0000256" key="11">
    <source>
        <dbReference type="ARBA" id="ARBA00022840"/>
    </source>
</evidence>
<keyword evidence="7" id="KW-0808">Transferase</keyword>
<dbReference type="SMART" id="SM00304">
    <property type="entry name" value="HAMP"/>
    <property type="match status" value="1"/>
</dbReference>
<comment type="subcellular location">
    <subcellularLocation>
        <location evidence="2">Cell inner membrane</location>
        <topology evidence="2">Multi-pass membrane protein</topology>
    </subcellularLocation>
</comment>
<dbReference type="EC" id="2.7.13.3" evidence="3"/>
<dbReference type="PROSITE" id="PS50109">
    <property type="entry name" value="HIS_KIN"/>
    <property type="match status" value="1"/>
</dbReference>
<dbReference type="AlphaFoldDB" id="A0A1M7ZN03"/>
<dbReference type="Pfam" id="PF00672">
    <property type="entry name" value="HAMP"/>
    <property type="match status" value="1"/>
</dbReference>
<keyword evidence="12 15" id="KW-1133">Transmembrane helix</keyword>
<protein>
    <recommendedName>
        <fullName evidence="3">histidine kinase</fullName>
        <ecNumber evidence="3">2.7.13.3</ecNumber>
    </recommendedName>
</protein>
<evidence type="ECO:0000256" key="12">
    <source>
        <dbReference type="ARBA" id="ARBA00022989"/>
    </source>
</evidence>
<dbReference type="Pfam" id="PF00512">
    <property type="entry name" value="HisKA"/>
    <property type="match status" value="1"/>
</dbReference>
<evidence type="ECO:0000256" key="9">
    <source>
        <dbReference type="ARBA" id="ARBA00022741"/>
    </source>
</evidence>
<proteinExistence type="predicted"/>
<dbReference type="SUPFAM" id="SSF55874">
    <property type="entry name" value="ATPase domain of HSP90 chaperone/DNA topoisomerase II/histidine kinase"/>
    <property type="match status" value="1"/>
</dbReference>
<keyword evidence="10 18" id="KW-0418">Kinase</keyword>
<dbReference type="GO" id="GO:0005886">
    <property type="term" value="C:plasma membrane"/>
    <property type="evidence" value="ECO:0007669"/>
    <property type="project" value="UniProtKB-SubCell"/>
</dbReference>
<evidence type="ECO:0000259" key="16">
    <source>
        <dbReference type="PROSITE" id="PS50109"/>
    </source>
</evidence>
<dbReference type="PRINTS" id="PR00344">
    <property type="entry name" value="BCTRLSENSOR"/>
</dbReference>
<evidence type="ECO:0000313" key="18">
    <source>
        <dbReference type="EMBL" id="SHO66046.1"/>
    </source>
</evidence>